<dbReference type="PROSITE" id="PS50042">
    <property type="entry name" value="CNMP_BINDING_3"/>
    <property type="match status" value="1"/>
</dbReference>
<dbReference type="CDD" id="cd00092">
    <property type="entry name" value="HTH_CRP"/>
    <property type="match status" value="1"/>
</dbReference>
<dbReference type="PROSITE" id="PS00042">
    <property type="entry name" value="HTH_CRP_1"/>
    <property type="match status" value="1"/>
</dbReference>
<feature type="compositionally biased region" description="Basic residues" evidence="4">
    <location>
        <begin position="99"/>
        <end position="110"/>
    </location>
</feature>
<dbReference type="PRINTS" id="PR00034">
    <property type="entry name" value="HTHCRP"/>
</dbReference>
<dbReference type="InterPro" id="IPR050397">
    <property type="entry name" value="Env_Response_Regulators"/>
</dbReference>
<dbReference type="SUPFAM" id="SSF51206">
    <property type="entry name" value="cAMP-binding domain-like"/>
    <property type="match status" value="1"/>
</dbReference>
<keyword evidence="3" id="KW-0804">Transcription</keyword>
<evidence type="ECO:0000313" key="7">
    <source>
        <dbReference type="EMBL" id="ABA51845.1"/>
    </source>
</evidence>
<dbReference type="GO" id="GO:0005829">
    <property type="term" value="C:cytosol"/>
    <property type="evidence" value="ECO:0007669"/>
    <property type="project" value="TreeGrafter"/>
</dbReference>
<evidence type="ECO:0000256" key="4">
    <source>
        <dbReference type="SAM" id="MobiDB-lite"/>
    </source>
</evidence>
<evidence type="ECO:0000256" key="2">
    <source>
        <dbReference type="ARBA" id="ARBA00023125"/>
    </source>
</evidence>
<evidence type="ECO:0000256" key="1">
    <source>
        <dbReference type="ARBA" id="ARBA00023015"/>
    </source>
</evidence>
<feature type="compositionally biased region" description="Basic residues" evidence="4">
    <location>
        <begin position="282"/>
        <end position="291"/>
    </location>
</feature>
<feature type="region of interest" description="Disordered" evidence="4">
    <location>
        <begin position="87"/>
        <end position="110"/>
    </location>
</feature>
<dbReference type="EMBL" id="CP000125">
    <property type="protein sequence ID" value="ABA51845.1"/>
    <property type="molecule type" value="Genomic_DNA"/>
</dbReference>
<evidence type="ECO:0000313" key="8">
    <source>
        <dbReference type="Proteomes" id="UP000002700"/>
    </source>
</evidence>
<feature type="compositionally biased region" description="Basic residues" evidence="4">
    <location>
        <begin position="170"/>
        <end position="197"/>
    </location>
</feature>
<dbReference type="GO" id="GO:0003700">
    <property type="term" value="F:DNA-binding transcription factor activity"/>
    <property type="evidence" value="ECO:0007669"/>
    <property type="project" value="InterPro"/>
</dbReference>
<dbReference type="SMART" id="SM00100">
    <property type="entry name" value="cNMP"/>
    <property type="match status" value="1"/>
</dbReference>
<dbReference type="InterPro" id="IPR036388">
    <property type="entry name" value="WH-like_DNA-bd_sf"/>
</dbReference>
<evidence type="ECO:0000259" key="5">
    <source>
        <dbReference type="PROSITE" id="PS50042"/>
    </source>
</evidence>
<dbReference type="InterPro" id="IPR012318">
    <property type="entry name" value="HTH_CRP"/>
</dbReference>
<dbReference type="SMART" id="SM00419">
    <property type="entry name" value="HTH_CRP"/>
    <property type="match status" value="1"/>
</dbReference>
<dbReference type="SUPFAM" id="SSF46785">
    <property type="entry name" value="Winged helix' DNA-binding domain"/>
    <property type="match status" value="1"/>
</dbReference>
<dbReference type="PANTHER" id="PTHR24567:SF75">
    <property type="entry name" value="FUMARATE AND NITRATE REDUCTION REGULATORY PROTEIN"/>
    <property type="match status" value="1"/>
</dbReference>
<dbReference type="GO" id="GO:0003677">
    <property type="term" value="F:DNA binding"/>
    <property type="evidence" value="ECO:0007669"/>
    <property type="project" value="UniProtKB-KW"/>
</dbReference>
<sequence length="630" mass="69793">MCGTSGETPPTPISSGSEYRLASSVSTSSATYDMCLLLLRLNESATRAPRPGATKCNRGAYTTFVEHRKVGNALARSVSNQRRLMPVSRRANERGRSSLLRRRGARCRRGRPIRRSRAKNPARPLETGKIRRRVYFAASVRCTFVSRRLLCKRTSSNSIGRTADLFSTAPRRHHVSAHSCRSRRQRNGTPRIRRGARHRQDERRGTAALLRRGKRRDLLQRARLRSVDPAHAAPSAGQRAREGIRGENAGGRREGRAEDRRGDLARRRAVAHRRGREGVRRGPARARHARPARFQAARARQRGRTMRAALGAARAADPGRRAPGRSGKLIERNGCDVSPQPRVAAEQGNRTGSRGVLSLNRLSPRWDNGFTDSTSEPSIMLTPVARPAAAAAPVHASSTWAPRQAAHCSTCAMRHLCMPQGLAPEALARLESVICTARPVRRGETLFREGDTFDNLYAVRSGSLKTIATRHDGREQVTGLHLAGEALGLDGICDDAHPRTAVALEDSSVCVIPYSALKTLCSEAGTMQLRMHKLMSEQIVRETSQTMVLGSLNAEERVAAFLLDVSSRYMKRGYSPNEFNLRMTREDIGSYLGMTLETVSRTLSKFHKRGLIEMQGRMVRIVDFDGLHRL</sequence>
<feature type="compositionally biased region" description="Basic and acidic residues" evidence="4">
    <location>
        <begin position="239"/>
        <end position="266"/>
    </location>
</feature>
<accession>Q3JIA6</accession>
<feature type="domain" description="HTH crp-type" evidence="6">
    <location>
        <begin position="552"/>
        <end position="625"/>
    </location>
</feature>
<dbReference type="PROSITE" id="PS51063">
    <property type="entry name" value="HTH_CRP_2"/>
    <property type="match status" value="1"/>
</dbReference>
<proteinExistence type="predicted"/>
<dbReference type="InterPro" id="IPR018490">
    <property type="entry name" value="cNMP-bd_dom_sf"/>
</dbReference>
<dbReference type="Gene3D" id="1.10.10.10">
    <property type="entry name" value="Winged helix-like DNA-binding domain superfamily/Winged helix DNA-binding domain"/>
    <property type="match status" value="1"/>
</dbReference>
<dbReference type="AlphaFoldDB" id="Q3JIA6"/>
<feature type="compositionally biased region" description="Basic and acidic residues" evidence="4">
    <location>
        <begin position="216"/>
        <end position="228"/>
    </location>
</feature>
<dbReference type="Gene3D" id="2.60.120.10">
    <property type="entry name" value="Jelly Rolls"/>
    <property type="match status" value="1"/>
</dbReference>
<keyword evidence="2" id="KW-0238">DNA-binding</keyword>
<dbReference type="InterPro" id="IPR014710">
    <property type="entry name" value="RmlC-like_jellyroll"/>
</dbReference>
<dbReference type="InterPro" id="IPR000595">
    <property type="entry name" value="cNMP-bd_dom"/>
</dbReference>
<keyword evidence="1" id="KW-0805">Transcription regulation</keyword>
<dbReference type="InterPro" id="IPR018335">
    <property type="entry name" value="Tscrpt_reg_HTH_Crp-type_CS"/>
</dbReference>
<dbReference type="EnsemblBacteria" id="ABA51845">
    <property type="protein sequence ID" value="ABA51845"/>
    <property type="gene ID" value="BURPS1710b_A1540"/>
</dbReference>
<dbReference type="HOGENOM" id="CLU_433930_0_0_4"/>
<dbReference type="NCBIfam" id="NF008365">
    <property type="entry name" value="PRK11161.1"/>
    <property type="match status" value="1"/>
</dbReference>
<dbReference type="Pfam" id="PF13545">
    <property type="entry name" value="HTH_Crp_2"/>
    <property type="match status" value="1"/>
</dbReference>
<feature type="compositionally biased region" description="Low complexity" evidence="4">
    <location>
        <begin position="306"/>
        <end position="316"/>
    </location>
</feature>
<dbReference type="Pfam" id="PF00027">
    <property type="entry name" value="cNMP_binding"/>
    <property type="match status" value="1"/>
</dbReference>
<organism evidence="7 8">
    <name type="scientific">Burkholderia pseudomallei (strain 1710b)</name>
    <dbReference type="NCBI Taxonomy" id="320372"/>
    <lineage>
        <taxon>Bacteria</taxon>
        <taxon>Pseudomonadati</taxon>
        <taxon>Pseudomonadota</taxon>
        <taxon>Betaproteobacteria</taxon>
        <taxon>Burkholderiales</taxon>
        <taxon>Burkholderiaceae</taxon>
        <taxon>Burkholderia</taxon>
        <taxon>pseudomallei group</taxon>
    </lineage>
</organism>
<evidence type="ECO:0000256" key="3">
    <source>
        <dbReference type="ARBA" id="ARBA00023163"/>
    </source>
</evidence>
<name>Q3JIA6_BURP1</name>
<evidence type="ECO:0000259" key="6">
    <source>
        <dbReference type="PROSITE" id="PS51063"/>
    </source>
</evidence>
<dbReference type="FunFam" id="1.10.10.10:FF:000028">
    <property type="entry name" value="Fumarate/nitrate reduction transcriptional regulator Fnr"/>
    <property type="match status" value="1"/>
</dbReference>
<dbReference type="InterPro" id="IPR036390">
    <property type="entry name" value="WH_DNA-bd_sf"/>
</dbReference>
<dbReference type="Proteomes" id="UP000002700">
    <property type="component" value="Chromosome II"/>
</dbReference>
<dbReference type="CDD" id="cd00038">
    <property type="entry name" value="CAP_ED"/>
    <property type="match status" value="1"/>
</dbReference>
<gene>
    <name evidence="7" type="primary">fnrL</name>
    <name evidence="7" type="ordered locus">BURPS1710b_A1540</name>
</gene>
<feature type="domain" description="Cyclic nucleotide-binding" evidence="5">
    <location>
        <begin position="418"/>
        <end position="501"/>
    </location>
</feature>
<reference evidence="7 8" key="1">
    <citation type="submission" date="2005-09" db="EMBL/GenBank/DDBJ databases">
        <authorList>
            <person name="Woods D.E."/>
            <person name="Nierman W.C."/>
        </authorList>
    </citation>
    <scope>NUCLEOTIDE SEQUENCE [LARGE SCALE GENOMIC DNA]</scope>
    <source>
        <strain evidence="7 8">1710b</strain>
    </source>
</reference>
<dbReference type="KEGG" id="bpm:BURPS1710b_A1540"/>
<dbReference type="PANTHER" id="PTHR24567">
    <property type="entry name" value="CRP FAMILY TRANSCRIPTIONAL REGULATORY PROTEIN"/>
    <property type="match status" value="1"/>
</dbReference>
<protein>
    <submittedName>
        <fullName evidence="7">Transcriptional regulator, Crp/Fnr family</fullName>
    </submittedName>
</protein>
<feature type="region of interest" description="Disordered" evidence="4">
    <location>
        <begin position="170"/>
        <end position="356"/>
    </location>
</feature>